<dbReference type="AlphaFoldDB" id="A0A9W4DYF2"/>
<gene>
    <name evidence="2" type="ORF">SCOCK_650022</name>
</gene>
<evidence type="ECO:0000313" key="2">
    <source>
        <dbReference type="EMBL" id="CAG6398169.1"/>
    </source>
</evidence>
<evidence type="ECO:0000256" key="1">
    <source>
        <dbReference type="SAM" id="MobiDB-lite"/>
    </source>
</evidence>
<organism evidence="2 3">
    <name type="scientific">Actinacidiphila cocklensis</name>
    <dbReference type="NCBI Taxonomy" id="887465"/>
    <lineage>
        <taxon>Bacteria</taxon>
        <taxon>Bacillati</taxon>
        <taxon>Actinomycetota</taxon>
        <taxon>Actinomycetes</taxon>
        <taxon>Kitasatosporales</taxon>
        <taxon>Streptomycetaceae</taxon>
        <taxon>Actinacidiphila</taxon>
    </lineage>
</organism>
<protein>
    <submittedName>
        <fullName evidence="2">Uncharacterized protein</fullName>
    </submittedName>
</protein>
<dbReference type="Proteomes" id="UP001152519">
    <property type="component" value="Unassembled WGS sequence"/>
</dbReference>
<comment type="caution">
    <text evidence="2">The sequence shown here is derived from an EMBL/GenBank/DDBJ whole genome shotgun (WGS) entry which is preliminary data.</text>
</comment>
<evidence type="ECO:0000313" key="3">
    <source>
        <dbReference type="Proteomes" id="UP001152519"/>
    </source>
</evidence>
<feature type="region of interest" description="Disordered" evidence="1">
    <location>
        <begin position="1"/>
        <end position="22"/>
    </location>
</feature>
<feature type="compositionally biased region" description="Basic and acidic residues" evidence="1">
    <location>
        <begin position="1"/>
        <end position="10"/>
    </location>
</feature>
<name>A0A9W4DYF2_9ACTN</name>
<dbReference type="EMBL" id="CAJSLV010000098">
    <property type="protein sequence ID" value="CAG6398169.1"/>
    <property type="molecule type" value="Genomic_DNA"/>
</dbReference>
<reference evidence="2" key="1">
    <citation type="submission" date="2021-05" db="EMBL/GenBank/DDBJ databases">
        <authorList>
            <person name="Arsene-Ploetze F."/>
        </authorList>
    </citation>
    <scope>NUCLEOTIDE SEQUENCE</scope>
    <source>
        <strain evidence="2">DSM 42138</strain>
    </source>
</reference>
<feature type="compositionally biased region" description="Low complexity" evidence="1">
    <location>
        <begin position="43"/>
        <end position="56"/>
    </location>
</feature>
<feature type="region of interest" description="Disordered" evidence="1">
    <location>
        <begin position="43"/>
        <end position="79"/>
    </location>
</feature>
<sequence length="79" mass="8857">MTEGRPDRSPCMHACRAPRALPDPPPRVLLRRARAELLLSLPLSLSPLPRPRSSGPGTARHSRTPPGTHLHVLRRLHRR</sequence>
<accession>A0A9W4DYF2</accession>
<proteinExistence type="predicted"/>
<keyword evidence="3" id="KW-1185">Reference proteome</keyword>